<keyword evidence="2" id="KW-1185">Reference proteome</keyword>
<dbReference type="AlphaFoldDB" id="A0A1S9PBG4"/>
<dbReference type="OrthoDB" id="798543at2"/>
<evidence type="ECO:0000313" key="2">
    <source>
        <dbReference type="Proteomes" id="UP000189739"/>
    </source>
</evidence>
<organism evidence="1 2">
    <name type="scientific">Mucilaginibacter pedocola</name>
    <dbReference type="NCBI Taxonomy" id="1792845"/>
    <lineage>
        <taxon>Bacteria</taxon>
        <taxon>Pseudomonadati</taxon>
        <taxon>Bacteroidota</taxon>
        <taxon>Sphingobacteriia</taxon>
        <taxon>Sphingobacteriales</taxon>
        <taxon>Sphingobacteriaceae</taxon>
        <taxon>Mucilaginibacter</taxon>
    </lineage>
</organism>
<gene>
    <name evidence="1" type="ORF">BC343_11865</name>
</gene>
<evidence type="ECO:0000313" key="1">
    <source>
        <dbReference type="EMBL" id="OOQ58324.1"/>
    </source>
</evidence>
<accession>A0A1S9PBG4</accession>
<protein>
    <submittedName>
        <fullName evidence="1">Uncharacterized protein</fullName>
    </submittedName>
</protein>
<sequence length="172" mass="19296">MELLNRYRKYWITAGTLLVLLLCYQLAFKKTIAASQLYSRLSQQVTANDGLSLQPAFLERQYQTITALASSYHVDTANYRTQLLSKLAPLADSCHITLINIPKSNTSADGRITRQQIGAKGDFFSLLRFYALAEKQKGTGMASSVSWKKPDADNHTDKKAGEIELTMYFNGF</sequence>
<proteinExistence type="predicted"/>
<name>A0A1S9PBG4_9SPHI</name>
<dbReference type="Proteomes" id="UP000189739">
    <property type="component" value="Unassembled WGS sequence"/>
</dbReference>
<dbReference type="EMBL" id="MBTF01000034">
    <property type="protein sequence ID" value="OOQ58324.1"/>
    <property type="molecule type" value="Genomic_DNA"/>
</dbReference>
<comment type="caution">
    <text evidence="1">The sequence shown here is derived from an EMBL/GenBank/DDBJ whole genome shotgun (WGS) entry which is preliminary data.</text>
</comment>
<reference evidence="1 2" key="1">
    <citation type="submission" date="2016-07" db="EMBL/GenBank/DDBJ databases">
        <title>Genomic analysis of zinc-resistant bacterium Mucilaginibacter pedocola TBZ30.</title>
        <authorList>
            <person name="Huang J."/>
            <person name="Tang J."/>
        </authorList>
    </citation>
    <scope>NUCLEOTIDE SEQUENCE [LARGE SCALE GENOMIC DNA]</scope>
    <source>
        <strain evidence="1 2">TBZ30</strain>
    </source>
</reference>
<dbReference type="RefSeq" id="WP_078350073.1">
    <property type="nucleotide sequence ID" value="NZ_MBTF01000034.1"/>
</dbReference>
<dbReference type="STRING" id="1792845.BC343_11865"/>